<feature type="region of interest" description="Disordered" evidence="1">
    <location>
        <begin position="204"/>
        <end position="232"/>
    </location>
</feature>
<dbReference type="Gene3D" id="3.60.10.10">
    <property type="entry name" value="Endonuclease/exonuclease/phosphatase"/>
    <property type="match status" value="1"/>
</dbReference>
<evidence type="ECO:0000313" key="3">
    <source>
        <dbReference type="Proteomes" id="UP001175228"/>
    </source>
</evidence>
<organism evidence="2 3">
    <name type="scientific">Armillaria luteobubalina</name>
    <dbReference type="NCBI Taxonomy" id="153913"/>
    <lineage>
        <taxon>Eukaryota</taxon>
        <taxon>Fungi</taxon>
        <taxon>Dikarya</taxon>
        <taxon>Basidiomycota</taxon>
        <taxon>Agaricomycotina</taxon>
        <taxon>Agaricomycetes</taxon>
        <taxon>Agaricomycetidae</taxon>
        <taxon>Agaricales</taxon>
        <taxon>Marasmiineae</taxon>
        <taxon>Physalacriaceae</taxon>
        <taxon>Armillaria</taxon>
    </lineage>
</organism>
<dbReference type="EMBL" id="JAUEPU010000013">
    <property type="protein sequence ID" value="KAK0497442.1"/>
    <property type="molecule type" value="Genomic_DNA"/>
</dbReference>
<protein>
    <recommendedName>
        <fullName evidence="4">Endonuclease/exonuclease/phosphatase domain-containing protein</fullName>
    </recommendedName>
</protein>
<dbReference type="SUPFAM" id="SSF56219">
    <property type="entry name" value="DNase I-like"/>
    <property type="match status" value="1"/>
</dbReference>
<evidence type="ECO:0008006" key="4">
    <source>
        <dbReference type="Google" id="ProtNLM"/>
    </source>
</evidence>
<evidence type="ECO:0000313" key="2">
    <source>
        <dbReference type="EMBL" id="KAK0497442.1"/>
    </source>
</evidence>
<gene>
    <name evidence="2" type="ORF">EDD18DRAFT_1352291</name>
</gene>
<evidence type="ECO:0000256" key="1">
    <source>
        <dbReference type="SAM" id="MobiDB-lite"/>
    </source>
</evidence>
<proteinExistence type="predicted"/>
<comment type="caution">
    <text evidence="2">The sequence shown here is derived from an EMBL/GenBank/DDBJ whole genome shotgun (WGS) entry which is preliminary data.</text>
</comment>
<sequence length="689" mass="76134">MALDGDTYVIVLKSWELTSQLLSQSLPHPRGLPTHIKLSNPILLYFFNGCGCLASPQYLTSSPSNPSPDNADLQKQIDLLREQGMQSLSVTNRLIDTQTDILHNLHLSSIQTRSALTASANCQTAASQLSTIEADLAHLRSQLNMKQTMLLVITDLAMRSVLTAQAEVITAEIDAKCCLRVEAEQHVFSLMGAMHAAIAQDTSSASPSVQPALDHNPAPEEPPRQRQCIRESSPSEEEIVQSSLMPVDDGDQVHISPSSFTSFSYCLCPQLPYPSWNPQGLIPICALNISFPPFLYQVRSSHAARALSLPSISPQFFVLLHKLSFPLLPFWLPMYFLLCITLPSSWLVLLYLFLLLPSVNASSVSSFMTVAMNVNGFTDVMKTSSVNNALLSHQPHACVLAEMKSLVSVSNKFCTRAYKFIDSPGIPTDRSHTKWGISLAVHRSLATLPLDIPPHLCGRVVGIDIVFPTTSGSGYRHRLIGVYAPYDPGIDTQVLANFWDAIQLLCSTNGFNNAWVAYQTFVLDTHVVDVWVHQGDNDVTLNCTYSSYNGSTRSIIDRCAHSQLGVLSSTINVPNTFIPGTDHHLITLTLHCIPPPALSGTAALLEPESSPPCIYQPRFLFPKRQEANRFQTFADRVDGLISDANLVLTDLTNDYNMRHNIMHCPRFFTWLLRSALISHTHPIVRLQNL</sequence>
<reference evidence="2" key="1">
    <citation type="submission" date="2023-06" db="EMBL/GenBank/DDBJ databases">
        <authorList>
            <consortium name="Lawrence Berkeley National Laboratory"/>
            <person name="Ahrendt S."/>
            <person name="Sahu N."/>
            <person name="Indic B."/>
            <person name="Wong-Bajracharya J."/>
            <person name="Merenyi Z."/>
            <person name="Ke H.-M."/>
            <person name="Monk M."/>
            <person name="Kocsube S."/>
            <person name="Drula E."/>
            <person name="Lipzen A."/>
            <person name="Balint B."/>
            <person name="Henrissat B."/>
            <person name="Andreopoulos B."/>
            <person name="Martin F.M."/>
            <person name="Harder C.B."/>
            <person name="Rigling D."/>
            <person name="Ford K.L."/>
            <person name="Foster G.D."/>
            <person name="Pangilinan J."/>
            <person name="Papanicolaou A."/>
            <person name="Barry K."/>
            <person name="LaButti K."/>
            <person name="Viragh M."/>
            <person name="Koriabine M."/>
            <person name="Yan M."/>
            <person name="Riley R."/>
            <person name="Champramary S."/>
            <person name="Plett K.L."/>
            <person name="Tsai I.J."/>
            <person name="Slot J."/>
            <person name="Sipos G."/>
            <person name="Plett J."/>
            <person name="Nagy L.G."/>
            <person name="Grigoriev I.V."/>
        </authorList>
    </citation>
    <scope>NUCLEOTIDE SEQUENCE</scope>
    <source>
        <strain evidence="2">HWK02</strain>
    </source>
</reference>
<dbReference type="InterPro" id="IPR036691">
    <property type="entry name" value="Endo/exonu/phosph_ase_sf"/>
</dbReference>
<name>A0AA39UP61_9AGAR</name>
<keyword evidence="3" id="KW-1185">Reference proteome</keyword>
<dbReference type="Proteomes" id="UP001175228">
    <property type="component" value="Unassembled WGS sequence"/>
</dbReference>
<accession>A0AA39UP61</accession>
<dbReference type="AlphaFoldDB" id="A0AA39UP61"/>